<organism evidence="2 3">
    <name type="scientific">Anisodus tanguticus</name>
    <dbReference type="NCBI Taxonomy" id="243964"/>
    <lineage>
        <taxon>Eukaryota</taxon>
        <taxon>Viridiplantae</taxon>
        <taxon>Streptophyta</taxon>
        <taxon>Embryophyta</taxon>
        <taxon>Tracheophyta</taxon>
        <taxon>Spermatophyta</taxon>
        <taxon>Magnoliopsida</taxon>
        <taxon>eudicotyledons</taxon>
        <taxon>Gunneridae</taxon>
        <taxon>Pentapetalae</taxon>
        <taxon>asterids</taxon>
        <taxon>lamiids</taxon>
        <taxon>Solanales</taxon>
        <taxon>Solanaceae</taxon>
        <taxon>Solanoideae</taxon>
        <taxon>Hyoscyameae</taxon>
        <taxon>Anisodus</taxon>
    </lineage>
</organism>
<proteinExistence type="predicted"/>
<gene>
    <name evidence="2" type="ORF">RND71_022908</name>
</gene>
<keyword evidence="1" id="KW-1133">Transmembrane helix</keyword>
<dbReference type="Proteomes" id="UP001291623">
    <property type="component" value="Unassembled WGS sequence"/>
</dbReference>
<dbReference type="EMBL" id="JAVYJV010000012">
    <property type="protein sequence ID" value="KAK4357298.1"/>
    <property type="molecule type" value="Genomic_DNA"/>
</dbReference>
<keyword evidence="1" id="KW-0812">Transmembrane</keyword>
<evidence type="ECO:0000313" key="2">
    <source>
        <dbReference type="EMBL" id="KAK4357298.1"/>
    </source>
</evidence>
<evidence type="ECO:0008006" key="4">
    <source>
        <dbReference type="Google" id="ProtNLM"/>
    </source>
</evidence>
<name>A0AAE1RSY4_9SOLA</name>
<keyword evidence="3" id="KW-1185">Reference proteome</keyword>
<accession>A0AAE1RSY4</accession>
<protein>
    <recommendedName>
        <fullName evidence="4">Transmembrane protein</fullName>
    </recommendedName>
</protein>
<comment type="caution">
    <text evidence="2">The sequence shown here is derived from an EMBL/GenBank/DDBJ whole genome shotgun (WGS) entry which is preliminary data.</text>
</comment>
<dbReference type="AlphaFoldDB" id="A0AAE1RSY4"/>
<feature type="transmembrane region" description="Helical" evidence="1">
    <location>
        <begin position="15"/>
        <end position="34"/>
    </location>
</feature>
<evidence type="ECO:0000256" key="1">
    <source>
        <dbReference type="SAM" id="Phobius"/>
    </source>
</evidence>
<sequence length="52" mass="5769">MGKLVCTEVDEGNGLLNVSPLFLAIVIAVIFLFISCMSPPPRRRFIAVNRIH</sequence>
<reference evidence="2" key="1">
    <citation type="submission" date="2023-12" db="EMBL/GenBank/DDBJ databases">
        <title>Genome assembly of Anisodus tanguticus.</title>
        <authorList>
            <person name="Wang Y.-J."/>
        </authorList>
    </citation>
    <scope>NUCLEOTIDE SEQUENCE</scope>
    <source>
        <strain evidence="2">KB-2021</strain>
        <tissue evidence="2">Leaf</tissue>
    </source>
</reference>
<evidence type="ECO:0000313" key="3">
    <source>
        <dbReference type="Proteomes" id="UP001291623"/>
    </source>
</evidence>
<keyword evidence="1" id="KW-0472">Membrane</keyword>